<comment type="caution">
    <text evidence="1">The sequence shown here is derived from an EMBL/GenBank/DDBJ whole genome shotgun (WGS) entry which is preliminary data.</text>
</comment>
<dbReference type="EMBL" id="JACOOJ010000005">
    <property type="protein sequence ID" value="MBC5632042.1"/>
    <property type="molecule type" value="Genomic_DNA"/>
</dbReference>
<dbReference type="Gene3D" id="2.60.40.1930">
    <property type="match status" value="1"/>
</dbReference>
<accession>A0ABR7DKT1</accession>
<sequence length="564" mass="64103">MKTILSIKLLYFFFLFALIGASNGYASSYGERVYVQTDKQFYLSGELLWLKLYTTDSGGKLSSFSKVGYVELMNDSIPEIQIRLDLANGTGNGWMELPVTLPTGYYRLVAYTRYMQNEGEDIFFEKKISVVNPYQPQENRTQPVTENHSFKQPNRIKSNHIITVSTDKASYQARDKGVIRIQGLPTDSISLSVSVAGTDPIQTTAPSIREWKESLFSKGMASFTTKIIPEYEGPIYEGQLIDRSNNQPATEYGIVGLLSFPGENIQVFNGKTDKNGHITFYTGLTHGKKEMATVALNTSGKSYRIDLQSPFARHRSKTFPSIYLDSTWHQYLLQRSMGVQVMQVYTGDSINRIESASPHTFSKPYKSYILDEYTRFPFIEEILTEFIPIARVSKKDGKRTFSVLTEKMDKFSTQTLVLFDNIPITDQEQIYSYNPLLLKKIDVYLGHYIFGGQRFDGILSFSTYKGDYQGIKLDPATQLFDKGSTQATRYFYTPVYEEEQVKTSGKPDFRHTLLWIPTLQNKGQEEMTIPFYTSDLPGEYTITVEGIGRNGTIVNATYTINVTN</sequence>
<organism evidence="1 2">
    <name type="scientific">Parabacteroides hominis</name>
    <dbReference type="NCBI Taxonomy" id="2763057"/>
    <lineage>
        <taxon>Bacteria</taxon>
        <taxon>Pseudomonadati</taxon>
        <taxon>Bacteroidota</taxon>
        <taxon>Bacteroidia</taxon>
        <taxon>Bacteroidales</taxon>
        <taxon>Tannerellaceae</taxon>
        <taxon>Parabacteroides</taxon>
    </lineage>
</organism>
<evidence type="ECO:0000313" key="2">
    <source>
        <dbReference type="Proteomes" id="UP000651475"/>
    </source>
</evidence>
<gene>
    <name evidence="1" type="ORF">H8S65_04540</name>
</gene>
<dbReference type="RefSeq" id="WP_186928828.1">
    <property type="nucleotide sequence ID" value="NZ_JACOOJ010000005.1"/>
</dbReference>
<keyword evidence="2" id="KW-1185">Reference proteome</keyword>
<reference evidence="1 2" key="1">
    <citation type="submission" date="2020-08" db="EMBL/GenBank/DDBJ databases">
        <title>Genome public.</title>
        <authorList>
            <person name="Liu C."/>
            <person name="Sun Q."/>
        </authorList>
    </citation>
    <scope>NUCLEOTIDE SEQUENCE [LARGE SCALE GENOMIC DNA]</scope>
    <source>
        <strain evidence="1 2">NSJ-79</strain>
    </source>
</reference>
<evidence type="ECO:0000313" key="1">
    <source>
        <dbReference type="EMBL" id="MBC5632042.1"/>
    </source>
</evidence>
<dbReference type="Proteomes" id="UP000651475">
    <property type="component" value="Unassembled WGS sequence"/>
</dbReference>
<name>A0ABR7DKT1_9BACT</name>
<protein>
    <recommendedName>
        <fullName evidence="3">MG2 domain protein</fullName>
    </recommendedName>
</protein>
<evidence type="ECO:0008006" key="3">
    <source>
        <dbReference type="Google" id="ProtNLM"/>
    </source>
</evidence>
<proteinExistence type="predicted"/>